<dbReference type="EMBL" id="JAINUG010000020">
    <property type="protein sequence ID" value="KAJ8412039.1"/>
    <property type="molecule type" value="Genomic_DNA"/>
</dbReference>
<dbReference type="AlphaFoldDB" id="A0AAD7T0A6"/>
<keyword evidence="3" id="KW-1185">Reference proteome</keyword>
<name>A0AAD7T0A6_9TELE</name>
<evidence type="ECO:0000313" key="2">
    <source>
        <dbReference type="EMBL" id="KAJ8412039.1"/>
    </source>
</evidence>
<accession>A0AAD7T0A6</accession>
<gene>
    <name evidence="2" type="ORF">AAFF_G00143060</name>
</gene>
<comment type="caution">
    <text evidence="2">The sequence shown here is derived from an EMBL/GenBank/DDBJ whole genome shotgun (WGS) entry which is preliminary data.</text>
</comment>
<protein>
    <submittedName>
        <fullName evidence="2">Uncharacterized protein</fullName>
    </submittedName>
</protein>
<feature type="compositionally biased region" description="Basic residues" evidence="1">
    <location>
        <begin position="17"/>
        <end position="28"/>
    </location>
</feature>
<reference evidence="2" key="1">
    <citation type="journal article" date="2023" name="Science">
        <title>Genome structures resolve the early diversification of teleost fishes.</title>
        <authorList>
            <person name="Parey E."/>
            <person name="Louis A."/>
            <person name="Montfort J."/>
            <person name="Bouchez O."/>
            <person name="Roques C."/>
            <person name="Iampietro C."/>
            <person name="Lluch J."/>
            <person name="Castinel A."/>
            <person name="Donnadieu C."/>
            <person name="Desvignes T."/>
            <person name="Floi Bucao C."/>
            <person name="Jouanno E."/>
            <person name="Wen M."/>
            <person name="Mejri S."/>
            <person name="Dirks R."/>
            <person name="Jansen H."/>
            <person name="Henkel C."/>
            <person name="Chen W.J."/>
            <person name="Zahm M."/>
            <person name="Cabau C."/>
            <person name="Klopp C."/>
            <person name="Thompson A.W."/>
            <person name="Robinson-Rechavi M."/>
            <person name="Braasch I."/>
            <person name="Lecointre G."/>
            <person name="Bobe J."/>
            <person name="Postlethwait J.H."/>
            <person name="Berthelot C."/>
            <person name="Roest Crollius H."/>
            <person name="Guiguen Y."/>
        </authorList>
    </citation>
    <scope>NUCLEOTIDE SEQUENCE</scope>
    <source>
        <strain evidence="2">NC1722</strain>
    </source>
</reference>
<evidence type="ECO:0000313" key="3">
    <source>
        <dbReference type="Proteomes" id="UP001221898"/>
    </source>
</evidence>
<proteinExistence type="predicted"/>
<dbReference type="Proteomes" id="UP001221898">
    <property type="component" value="Unassembled WGS sequence"/>
</dbReference>
<feature type="region of interest" description="Disordered" evidence="1">
    <location>
        <begin position="1"/>
        <end position="36"/>
    </location>
</feature>
<sequence>MPEQQLADRKAAALSPQHHRQWRRRHRAPPVDPLGNGGRSVATRLLIPRLLFGAASVWKLHRVSIANIKIGARITKGFP</sequence>
<evidence type="ECO:0000256" key="1">
    <source>
        <dbReference type="SAM" id="MobiDB-lite"/>
    </source>
</evidence>
<feature type="compositionally biased region" description="Basic and acidic residues" evidence="1">
    <location>
        <begin position="1"/>
        <end position="11"/>
    </location>
</feature>
<organism evidence="2 3">
    <name type="scientific">Aldrovandia affinis</name>
    <dbReference type="NCBI Taxonomy" id="143900"/>
    <lineage>
        <taxon>Eukaryota</taxon>
        <taxon>Metazoa</taxon>
        <taxon>Chordata</taxon>
        <taxon>Craniata</taxon>
        <taxon>Vertebrata</taxon>
        <taxon>Euteleostomi</taxon>
        <taxon>Actinopterygii</taxon>
        <taxon>Neopterygii</taxon>
        <taxon>Teleostei</taxon>
        <taxon>Notacanthiformes</taxon>
        <taxon>Halosauridae</taxon>
        <taxon>Aldrovandia</taxon>
    </lineage>
</organism>